<dbReference type="Gene3D" id="3.40.640.10">
    <property type="entry name" value="Type I PLP-dependent aspartate aminotransferase-like (Major domain)"/>
    <property type="match status" value="1"/>
</dbReference>
<evidence type="ECO:0000256" key="11">
    <source>
        <dbReference type="HAMAP-Rule" id="MF_00160"/>
    </source>
</evidence>
<keyword evidence="6 11" id="KW-0663">Pyridoxal phosphate</keyword>
<feature type="binding site" evidence="11">
    <location>
        <position position="148"/>
    </location>
    <ligand>
        <name>pyridoxal 5'-phosphate</name>
        <dbReference type="ChEBI" id="CHEBI:597326"/>
    </ligand>
</feature>
<comment type="subcellular location">
    <subcellularLocation>
        <location evidence="11">Cytoplasm</location>
    </subcellularLocation>
</comment>
<dbReference type="NCBIfam" id="NF003764">
    <property type="entry name" value="PRK05355.1"/>
    <property type="match status" value="1"/>
</dbReference>
<evidence type="ECO:0000256" key="2">
    <source>
        <dbReference type="ARBA" id="ARBA00006904"/>
    </source>
</evidence>
<evidence type="ECO:0000256" key="6">
    <source>
        <dbReference type="ARBA" id="ARBA00022898"/>
    </source>
</evidence>
<feature type="binding site" evidence="11">
    <location>
        <begin position="74"/>
        <end position="75"/>
    </location>
    <ligand>
        <name>pyridoxal 5'-phosphate</name>
        <dbReference type="ChEBI" id="CHEBI:597326"/>
    </ligand>
</feature>
<protein>
    <recommendedName>
        <fullName evidence="11">Phosphoserine aminotransferase</fullName>
        <ecNumber evidence="11">2.6.1.52</ecNumber>
    </recommendedName>
    <alternativeName>
        <fullName evidence="11">Phosphohydroxythreonine aminotransferase</fullName>
        <shortName evidence="11">PSAT</shortName>
    </alternativeName>
</protein>
<dbReference type="PANTHER" id="PTHR43247">
    <property type="entry name" value="PHOSPHOSERINE AMINOTRANSFERASE"/>
    <property type="match status" value="1"/>
</dbReference>
<dbReference type="InterPro" id="IPR015422">
    <property type="entry name" value="PyrdxlP-dep_Trfase_small"/>
</dbReference>
<reference evidence="14" key="1">
    <citation type="submission" date="2022-12" db="EMBL/GenBank/DDBJ databases">
        <title>Genome sequence of HCMS5-2.</title>
        <authorList>
            <person name="Woo H."/>
        </authorList>
    </citation>
    <scope>NUCLEOTIDE SEQUENCE</scope>
    <source>
        <strain evidence="14">HCMS5-2</strain>
    </source>
</reference>
<evidence type="ECO:0000256" key="7">
    <source>
        <dbReference type="ARBA" id="ARBA00023096"/>
    </source>
</evidence>
<dbReference type="Pfam" id="PF00266">
    <property type="entry name" value="Aminotran_5"/>
    <property type="match status" value="1"/>
</dbReference>
<dbReference type="InterPro" id="IPR020578">
    <property type="entry name" value="Aminotrans_V_PyrdxlP_BS"/>
</dbReference>
<feature type="binding site" evidence="11">
    <location>
        <position position="40"/>
    </location>
    <ligand>
        <name>L-glutamate</name>
        <dbReference type="ChEBI" id="CHEBI:29985"/>
    </ligand>
</feature>
<comment type="subunit">
    <text evidence="11">Homodimer.</text>
</comment>
<evidence type="ECO:0000256" key="3">
    <source>
        <dbReference type="ARBA" id="ARBA00022576"/>
    </source>
</evidence>
<dbReference type="InterPro" id="IPR000192">
    <property type="entry name" value="Aminotrans_V_dom"/>
</dbReference>
<keyword evidence="5 11" id="KW-0808">Transferase</keyword>
<dbReference type="PIRSF" id="PIRSF000525">
    <property type="entry name" value="SerC"/>
    <property type="match status" value="1"/>
</dbReference>
<evidence type="ECO:0000256" key="8">
    <source>
        <dbReference type="ARBA" id="ARBA00023299"/>
    </source>
</evidence>
<dbReference type="Proteomes" id="UP001144347">
    <property type="component" value="Unassembled WGS sequence"/>
</dbReference>
<organism evidence="14 15">
    <name type="scientific">Pedobacter punctiformis</name>
    <dbReference type="NCBI Taxonomy" id="3004097"/>
    <lineage>
        <taxon>Bacteria</taxon>
        <taxon>Pseudomonadati</taxon>
        <taxon>Bacteroidota</taxon>
        <taxon>Sphingobacteriia</taxon>
        <taxon>Sphingobacteriales</taxon>
        <taxon>Sphingobacteriaceae</taxon>
        <taxon>Pedobacter</taxon>
    </lineage>
</organism>
<evidence type="ECO:0000256" key="4">
    <source>
        <dbReference type="ARBA" id="ARBA00022605"/>
    </source>
</evidence>
<comment type="caution">
    <text evidence="11">Lacks conserved residue(s) required for the propagation of feature annotation.</text>
</comment>
<keyword evidence="8 11" id="KW-0718">Serine biosynthesis</keyword>
<dbReference type="PROSITE" id="PS00595">
    <property type="entry name" value="AA_TRANSFER_CLASS_5"/>
    <property type="match status" value="1"/>
</dbReference>
<comment type="pathway">
    <text evidence="11">Cofactor biosynthesis; pyridoxine 5'-phosphate biosynthesis; pyridoxine 5'-phosphate from D-erythrose 4-phosphate: step 3/5.</text>
</comment>
<comment type="similarity">
    <text evidence="2 11">Belongs to the class-V pyridoxal-phosphate-dependent aminotransferase family. SerC subfamily.</text>
</comment>
<dbReference type="RefSeq" id="WP_269426596.1">
    <property type="nucleotide sequence ID" value="NZ_JAPWGM010000001.1"/>
</dbReference>
<comment type="catalytic activity">
    <reaction evidence="10 11 12">
        <text>O-phospho-L-serine + 2-oxoglutarate = 3-phosphooxypyruvate + L-glutamate</text>
        <dbReference type="Rhea" id="RHEA:14329"/>
        <dbReference type="ChEBI" id="CHEBI:16810"/>
        <dbReference type="ChEBI" id="CHEBI:18110"/>
        <dbReference type="ChEBI" id="CHEBI:29985"/>
        <dbReference type="ChEBI" id="CHEBI:57524"/>
        <dbReference type="EC" id="2.6.1.52"/>
    </reaction>
</comment>
<dbReference type="PANTHER" id="PTHR43247:SF1">
    <property type="entry name" value="PHOSPHOSERINE AMINOTRANSFERASE"/>
    <property type="match status" value="1"/>
</dbReference>
<dbReference type="EMBL" id="JAPWGM010000001">
    <property type="protein sequence ID" value="MCZ4243031.1"/>
    <property type="molecule type" value="Genomic_DNA"/>
</dbReference>
<evidence type="ECO:0000259" key="13">
    <source>
        <dbReference type="Pfam" id="PF00266"/>
    </source>
</evidence>
<name>A0ABT4L540_9SPHI</name>
<evidence type="ECO:0000256" key="12">
    <source>
        <dbReference type="RuleBase" id="RU004505"/>
    </source>
</evidence>
<keyword evidence="11" id="KW-0963">Cytoplasm</keyword>
<keyword evidence="15" id="KW-1185">Reference proteome</keyword>
<feature type="binding site" evidence="11">
    <location>
        <position position="190"/>
    </location>
    <ligand>
        <name>pyridoxal 5'-phosphate</name>
        <dbReference type="ChEBI" id="CHEBI:597326"/>
    </ligand>
</feature>
<gene>
    <name evidence="11 14" type="primary">serC</name>
    <name evidence="14" type="ORF">O0955_03360</name>
</gene>
<evidence type="ECO:0000256" key="1">
    <source>
        <dbReference type="ARBA" id="ARBA00005099"/>
    </source>
</evidence>
<comment type="function">
    <text evidence="11">Catalyzes the reversible conversion of 3-phosphohydroxypyruvate to phosphoserine and of 3-hydroxy-2-oxo-4-phosphonooxybutanoate to phosphohydroxythreonine.</text>
</comment>
<feature type="domain" description="Aminotransferase class V" evidence="13">
    <location>
        <begin position="4"/>
        <end position="342"/>
    </location>
</feature>
<evidence type="ECO:0000313" key="14">
    <source>
        <dbReference type="EMBL" id="MCZ4243031.1"/>
    </source>
</evidence>
<feature type="binding site" evidence="11">
    <location>
        <position position="100"/>
    </location>
    <ligand>
        <name>pyridoxal 5'-phosphate</name>
        <dbReference type="ChEBI" id="CHEBI:597326"/>
    </ligand>
</feature>
<accession>A0ABT4L540</accession>
<evidence type="ECO:0000256" key="10">
    <source>
        <dbReference type="ARBA" id="ARBA00049007"/>
    </source>
</evidence>
<dbReference type="InterPro" id="IPR015424">
    <property type="entry name" value="PyrdxlP-dep_Trfase"/>
</dbReference>
<proteinExistence type="inferred from homology"/>
<feature type="modified residue" description="N6-(pyridoxal phosphate)lysine" evidence="11">
    <location>
        <position position="191"/>
    </location>
</feature>
<dbReference type="NCBIfam" id="TIGR01364">
    <property type="entry name" value="serC_1"/>
    <property type="match status" value="1"/>
</dbReference>
<evidence type="ECO:0000256" key="9">
    <source>
        <dbReference type="ARBA" id="ARBA00047630"/>
    </source>
</evidence>
<dbReference type="EC" id="2.6.1.52" evidence="11"/>
<dbReference type="InterPro" id="IPR015421">
    <property type="entry name" value="PyrdxlP-dep_Trfase_major"/>
</dbReference>
<comment type="catalytic activity">
    <reaction evidence="9 11">
        <text>4-(phosphooxy)-L-threonine + 2-oxoglutarate = (R)-3-hydroxy-2-oxo-4-phosphooxybutanoate + L-glutamate</text>
        <dbReference type="Rhea" id="RHEA:16573"/>
        <dbReference type="ChEBI" id="CHEBI:16810"/>
        <dbReference type="ChEBI" id="CHEBI:29985"/>
        <dbReference type="ChEBI" id="CHEBI:58452"/>
        <dbReference type="ChEBI" id="CHEBI:58538"/>
        <dbReference type="EC" id="2.6.1.52"/>
    </reaction>
</comment>
<feature type="binding site" evidence="11">
    <location>
        <begin position="232"/>
        <end position="233"/>
    </location>
    <ligand>
        <name>pyridoxal 5'-phosphate</name>
        <dbReference type="ChEBI" id="CHEBI:597326"/>
    </ligand>
</feature>
<dbReference type="Gene3D" id="3.90.1150.10">
    <property type="entry name" value="Aspartate Aminotransferase, domain 1"/>
    <property type="match status" value="1"/>
</dbReference>
<comment type="caution">
    <text evidence="14">The sequence shown here is derived from an EMBL/GenBank/DDBJ whole genome shotgun (WGS) entry which is preliminary data.</text>
</comment>
<keyword evidence="7 11" id="KW-0664">Pyridoxine biosynthesis</keyword>
<comment type="pathway">
    <text evidence="1 11 12">Amino-acid biosynthesis; L-serine biosynthesis; L-serine from 3-phospho-D-glycerate: step 2/3.</text>
</comment>
<dbReference type="InterPro" id="IPR022278">
    <property type="entry name" value="Pser_aminoTfrase"/>
</dbReference>
<evidence type="ECO:0000256" key="5">
    <source>
        <dbReference type="ARBA" id="ARBA00022679"/>
    </source>
</evidence>
<evidence type="ECO:0000313" key="15">
    <source>
        <dbReference type="Proteomes" id="UP001144347"/>
    </source>
</evidence>
<keyword evidence="4 11" id="KW-0028">Amino-acid biosynthesis</keyword>
<feature type="binding site" evidence="11">
    <location>
        <position position="167"/>
    </location>
    <ligand>
        <name>pyridoxal 5'-phosphate</name>
        <dbReference type="ChEBI" id="CHEBI:597326"/>
    </ligand>
</feature>
<dbReference type="GO" id="GO:0004648">
    <property type="term" value="F:O-phospho-L-serine:2-oxoglutarate aminotransferase activity"/>
    <property type="evidence" value="ECO:0007669"/>
    <property type="project" value="UniProtKB-EC"/>
</dbReference>
<sequence length="356" mass="39912">MKHNFGAGPCILPSSVMQQAADAVLNWNDSGLSILEVSHRSPEFEEVVLKTQLLVRELLNVPKNYSVLCLQGGASTQFSMIPMNFLQGKTIASYLDTGYFAQKAIKEARLFGDVEIVGSSRDKDYAYIPDHYHVQHASAYLHVTSNNTIEGTEIFDFHDTGVPLICDMSSDIFSRKINVRDFDLIYAGAQKNMGPAGMTLVIVKNDLLDSVKHQVPSMSDYRIYRDNQSMFNTPPVFAIYVSMLNLLWLKNEGGVEGIEIQNKKKAQMLYAEIDRNSLFVGNANLAHRSRMNVTFRMRNPEIESDFLAFASERGMVGIKGYRTVGGFRASLYNALPLHSVKALVKVMQEFEALQTQ</sequence>
<comment type="cofactor">
    <cofactor evidence="11">
        <name>pyridoxal 5'-phosphate</name>
        <dbReference type="ChEBI" id="CHEBI:597326"/>
    </cofactor>
    <text evidence="11">Binds 1 pyridoxal phosphate per subunit.</text>
</comment>
<keyword evidence="3 11" id="KW-0032">Aminotransferase</keyword>
<dbReference type="SUPFAM" id="SSF53383">
    <property type="entry name" value="PLP-dependent transferases"/>
    <property type="match status" value="1"/>
</dbReference>
<dbReference type="HAMAP" id="MF_00160">
    <property type="entry name" value="SerC_aminotrans_5"/>
    <property type="match status" value="1"/>
</dbReference>